<name>A0A1H1PD49_MUCMA</name>
<sequence>MNNFLSIQPAIFCEPCKDCGARPVVEQSKNGYVVRCPNDKKHYKTKAGLVDITDWNLKNKAHMPFVASPKQKAS</sequence>
<organism evidence="1 2">
    <name type="scientific">Mucilaginibacter mallensis</name>
    <dbReference type="NCBI Taxonomy" id="652787"/>
    <lineage>
        <taxon>Bacteria</taxon>
        <taxon>Pseudomonadati</taxon>
        <taxon>Bacteroidota</taxon>
        <taxon>Sphingobacteriia</taxon>
        <taxon>Sphingobacteriales</taxon>
        <taxon>Sphingobacteriaceae</taxon>
        <taxon>Mucilaginibacter</taxon>
    </lineage>
</organism>
<reference evidence="1 2" key="1">
    <citation type="submission" date="2016-10" db="EMBL/GenBank/DDBJ databases">
        <authorList>
            <person name="de Groot N.N."/>
        </authorList>
    </citation>
    <scope>NUCLEOTIDE SEQUENCE [LARGE SCALE GENOMIC DNA]</scope>
    <source>
        <strain evidence="1 2">MP1X4</strain>
    </source>
</reference>
<protein>
    <submittedName>
        <fullName evidence="1">Uncharacterized protein</fullName>
    </submittedName>
</protein>
<gene>
    <name evidence="1" type="ORF">SAMN05216490_0511</name>
</gene>
<dbReference type="RefSeq" id="WP_091368770.1">
    <property type="nucleotide sequence ID" value="NZ_LT629740.1"/>
</dbReference>
<dbReference type="Proteomes" id="UP000199679">
    <property type="component" value="Chromosome I"/>
</dbReference>
<accession>A0A1H1PD49</accession>
<evidence type="ECO:0000313" key="2">
    <source>
        <dbReference type="Proteomes" id="UP000199679"/>
    </source>
</evidence>
<evidence type="ECO:0000313" key="1">
    <source>
        <dbReference type="EMBL" id="SDS08539.1"/>
    </source>
</evidence>
<dbReference type="AlphaFoldDB" id="A0A1H1PD49"/>
<dbReference type="STRING" id="652787.SAMN05216490_0511"/>
<dbReference type="OrthoDB" id="797361at2"/>
<proteinExistence type="predicted"/>
<dbReference type="EMBL" id="LT629740">
    <property type="protein sequence ID" value="SDS08539.1"/>
    <property type="molecule type" value="Genomic_DNA"/>
</dbReference>
<keyword evidence="2" id="KW-1185">Reference proteome</keyword>